<keyword evidence="5" id="KW-0227">DNA damage</keyword>
<evidence type="ECO:0000256" key="11">
    <source>
        <dbReference type="ARBA" id="ARBA00038000"/>
    </source>
</evidence>
<dbReference type="Gene3D" id="3.40.50.300">
    <property type="entry name" value="P-loop containing nucleotide triphosphate hydrolases"/>
    <property type="match status" value="2"/>
</dbReference>
<dbReference type="Proteomes" id="UP000829494">
    <property type="component" value="Chromosome"/>
</dbReference>
<reference evidence="16 17" key="1">
    <citation type="submission" date="2022-03" db="EMBL/GenBank/DDBJ databases">
        <title>Complete genome of Streptomyces rimosus ssp. rimosus R7 (=ATCC 10970).</title>
        <authorList>
            <person name="Beganovic S."/>
            <person name="Ruckert C."/>
            <person name="Busche T."/>
            <person name="Kalinowski J."/>
            <person name="Wittmann C."/>
        </authorList>
    </citation>
    <scope>NUCLEOTIDE SEQUENCE [LARGE SCALE GENOMIC DNA]</scope>
    <source>
        <strain evidence="16 17">R7</strain>
    </source>
</reference>
<keyword evidence="3" id="KW-0677">Repeat</keyword>
<evidence type="ECO:0000313" key="17">
    <source>
        <dbReference type="Proteomes" id="UP000829494"/>
    </source>
</evidence>
<proteinExistence type="inferred from homology"/>
<keyword evidence="2" id="KW-0963">Cytoplasm</keyword>
<dbReference type="InterPro" id="IPR003593">
    <property type="entry name" value="AAA+_ATPase"/>
</dbReference>
<dbReference type="EMBL" id="CP094298">
    <property type="protein sequence ID" value="UNZ05998.1"/>
    <property type="molecule type" value="Genomic_DNA"/>
</dbReference>
<evidence type="ECO:0000256" key="4">
    <source>
        <dbReference type="ARBA" id="ARBA00022741"/>
    </source>
</evidence>
<evidence type="ECO:0000256" key="2">
    <source>
        <dbReference type="ARBA" id="ARBA00022490"/>
    </source>
</evidence>
<evidence type="ECO:0000256" key="6">
    <source>
        <dbReference type="ARBA" id="ARBA00022769"/>
    </source>
</evidence>
<keyword evidence="9" id="KW-0238">DNA-binding</keyword>
<comment type="subcellular location">
    <subcellularLocation>
        <location evidence="1">Cytoplasm</location>
    </subcellularLocation>
</comment>
<keyword evidence="17" id="KW-1185">Reference proteome</keyword>
<feature type="region of interest" description="Disordered" evidence="14">
    <location>
        <begin position="1"/>
        <end position="20"/>
    </location>
</feature>
<evidence type="ECO:0000256" key="9">
    <source>
        <dbReference type="ARBA" id="ARBA00023125"/>
    </source>
</evidence>
<dbReference type="SMART" id="SM00382">
    <property type="entry name" value="AAA"/>
    <property type="match status" value="2"/>
</dbReference>
<evidence type="ECO:0000256" key="13">
    <source>
        <dbReference type="ARBA" id="ARBA00042156"/>
    </source>
</evidence>
<keyword evidence="4" id="KW-0547">Nucleotide-binding</keyword>
<keyword evidence="8" id="KW-0267">Excision nuclease</keyword>
<dbReference type="Pfam" id="PF00005">
    <property type="entry name" value="ABC_tran"/>
    <property type="match status" value="1"/>
</dbReference>
<evidence type="ECO:0000256" key="5">
    <source>
        <dbReference type="ARBA" id="ARBA00022763"/>
    </source>
</evidence>
<dbReference type="InterPro" id="IPR003439">
    <property type="entry name" value="ABC_transporter-like_ATP-bd"/>
</dbReference>
<evidence type="ECO:0000256" key="12">
    <source>
        <dbReference type="ARBA" id="ARBA00039316"/>
    </source>
</evidence>
<keyword evidence="10" id="KW-0234">DNA repair</keyword>
<dbReference type="Gene3D" id="1.20.1580.10">
    <property type="entry name" value="ABC transporter ATPase like domain"/>
    <property type="match status" value="2"/>
</dbReference>
<dbReference type="CDD" id="cd03270">
    <property type="entry name" value="ABC_UvrA_I"/>
    <property type="match status" value="1"/>
</dbReference>
<evidence type="ECO:0000313" key="16">
    <source>
        <dbReference type="EMBL" id="UNZ05998.1"/>
    </source>
</evidence>
<dbReference type="GeneID" id="66854867"/>
<protein>
    <recommendedName>
        <fullName evidence="12">UvrABC system protein A</fullName>
    </recommendedName>
    <alternativeName>
        <fullName evidence="13">Excinuclease ABC subunit A</fullName>
    </alternativeName>
</protein>
<dbReference type="PROSITE" id="PS50893">
    <property type="entry name" value="ABC_TRANSPORTER_2"/>
    <property type="match status" value="1"/>
</dbReference>
<feature type="compositionally biased region" description="Low complexity" evidence="14">
    <location>
        <begin position="9"/>
        <end position="20"/>
    </location>
</feature>
<evidence type="ECO:0000256" key="3">
    <source>
        <dbReference type="ARBA" id="ARBA00022737"/>
    </source>
</evidence>
<evidence type="ECO:0000256" key="10">
    <source>
        <dbReference type="ARBA" id="ARBA00023204"/>
    </source>
</evidence>
<evidence type="ECO:0000256" key="14">
    <source>
        <dbReference type="SAM" id="MobiDB-lite"/>
    </source>
</evidence>
<sequence length="798" mass="84441">MGAEHADRSTSTAGATGTADTTATTGIDCITITGAREHNLKDVDIRIPKGRITVFTGVSGSGKSSVVFDTVAVESQRQLNETYTWYVRNQLPKHERPKADTIERLTPAIVVDQRPVGGGARSTVGTMTDIHAVLRVLFSRCGTPSAGEATAYSFNDPAGMCPECAGLGRTTRIDLDRFLDTGRSLNEGAIRFPPLAVGTAGWQIYATSGLFDPDEPLDRYGPEEWDLLLYGKGFKVKRGERAYNNTYEGLVEHFDRRYVKRGLEALPEKTREMVRAFVKDGTCPRCRGGRLTEAALKSQVAGLTIAEMAALEVTELSAVLRGIDPADDPVGAVIAARAVTALDRLTDIGLGYLSLDRPTDTLSGGEGQRLKTVRHLGSSLTGMTYIFDEPSTGLHPSDVRRLNDLLIRLRDKGNTVLVVEHDRDVIAIADHVVDMGPGAGTQGGEVVFAGTVRGLAAADTPTGRGLRRVTGVKEDPRTPGGWLTVRDVTLHNLKGVDFSVPTGVLTVVTGVAGSGKSTLVSGAFVGAHPEAVVVDQSAIGVSARSTPATYLGVMDAVRTLFARANGVRAGLFSFNSAGACEVCRGRGEIHTDLAYLDPVTTTCEACRGRRFKDEVLGLTLGGRSIADVLEMTGTEAREFFSGAGGAGPVADAAEVLTMVRKLGALVEVGLGYLTLGQSVSSLSGGERQRLKLATRLHRTGSLYVLDEPTTGLHMADVDGLLDLLDRLVDGGNTVLVIEHDLDVVKRADWVVDLGPGGGRRGGEIVFAGTPRELVAARGSATAACLRASLRGTLLDGAL</sequence>
<keyword evidence="6" id="KW-0228">DNA excision</keyword>
<organism evidence="16 17">
    <name type="scientific">Streptomyces rimosus subsp. rimosus</name>
    <dbReference type="NCBI Taxonomy" id="132474"/>
    <lineage>
        <taxon>Bacteria</taxon>
        <taxon>Bacillati</taxon>
        <taxon>Actinomycetota</taxon>
        <taxon>Actinomycetes</taxon>
        <taxon>Kitasatosporales</taxon>
        <taxon>Streptomycetaceae</taxon>
        <taxon>Streptomyces</taxon>
    </lineage>
</organism>
<comment type="similarity">
    <text evidence="11">Belongs to the ABC transporter superfamily. UvrA family.</text>
</comment>
<name>A0ABY3Z7A1_STRRM</name>
<accession>A0ABY3Z7A1</accession>
<evidence type="ECO:0000256" key="1">
    <source>
        <dbReference type="ARBA" id="ARBA00004496"/>
    </source>
</evidence>
<gene>
    <name evidence="16" type="primary">uvrA3</name>
    <name evidence="16" type="ORF">SRIMR7_28005</name>
</gene>
<evidence type="ECO:0000259" key="15">
    <source>
        <dbReference type="PROSITE" id="PS50893"/>
    </source>
</evidence>
<evidence type="ECO:0000256" key="7">
    <source>
        <dbReference type="ARBA" id="ARBA00022840"/>
    </source>
</evidence>
<dbReference type="PANTHER" id="PTHR43152:SF2">
    <property type="entry name" value="DRUG RESISTANCE ABC TRANSPORTER"/>
    <property type="match status" value="1"/>
</dbReference>
<dbReference type="Gene3D" id="1.10.8.280">
    <property type="entry name" value="ABC transporter ATPase domain-like"/>
    <property type="match status" value="1"/>
</dbReference>
<keyword evidence="7" id="KW-0067">ATP-binding</keyword>
<dbReference type="InterPro" id="IPR027417">
    <property type="entry name" value="P-loop_NTPase"/>
</dbReference>
<dbReference type="SUPFAM" id="SSF52540">
    <property type="entry name" value="P-loop containing nucleoside triphosphate hydrolases"/>
    <property type="match status" value="2"/>
</dbReference>
<dbReference type="PANTHER" id="PTHR43152">
    <property type="entry name" value="UVRABC SYSTEM PROTEIN A"/>
    <property type="match status" value="1"/>
</dbReference>
<dbReference type="RefSeq" id="WP_003985206.1">
    <property type="nucleotide sequence ID" value="NZ_CP043497.1"/>
</dbReference>
<evidence type="ECO:0000256" key="8">
    <source>
        <dbReference type="ARBA" id="ARBA00022881"/>
    </source>
</evidence>
<feature type="domain" description="ABC transporter" evidence="15">
    <location>
        <begin position="466"/>
        <end position="786"/>
    </location>
</feature>